<dbReference type="RefSeq" id="WP_317567369.1">
    <property type="nucleotide sequence ID" value="NZ_JAWLKA010000001.1"/>
</dbReference>
<feature type="chain" id="PRO_5046905011" description="Secreted protein" evidence="1">
    <location>
        <begin position="23"/>
        <end position="126"/>
    </location>
</feature>
<accession>A0ABU4C7I6</accession>
<name>A0ABU4C7I6_RHOJO</name>
<evidence type="ECO:0000256" key="1">
    <source>
        <dbReference type="SAM" id="SignalP"/>
    </source>
</evidence>
<proteinExistence type="predicted"/>
<evidence type="ECO:0000313" key="2">
    <source>
        <dbReference type="EMBL" id="MDV6279217.1"/>
    </source>
</evidence>
<evidence type="ECO:0000313" key="3">
    <source>
        <dbReference type="Proteomes" id="UP001185737"/>
    </source>
</evidence>
<evidence type="ECO:0008006" key="4">
    <source>
        <dbReference type="Google" id="ProtNLM"/>
    </source>
</evidence>
<feature type="signal peptide" evidence="1">
    <location>
        <begin position="1"/>
        <end position="22"/>
    </location>
</feature>
<dbReference type="EMBL" id="JAWLKA010000001">
    <property type="protein sequence ID" value="MDV6279217.1"/>
    <property type="molecule type" value="Genomic_DNA"/>
</dbReference>
<gene>
    <name evidence="2" type="ORF">R3Q59_01640</name>
</gene>
<keyword evidence="3" id="KW-1185">Reference proteome</keyword>
<comment type="caution">
    <text evidence="2">The sequence shown here is derived from an EMBL/GenBank/DDBJ whole genome shotgun (WGS) entry which is preliminary data.</text>
</comment>
<keyword evidence="1" id="KW-0732">Signal</keyword>
<organism evidence="2 3">
    <name type="scientific">Rhodococcus jostii</name>
    <dbReference type="NCBI Taxonomy" id="132919"/>
    <lineage>
        <taxon>Bacteria</taxon>
        <taxon>Bacillati</taxon>
        <taxon>Actinomycetota</taxon>
        <taxon>Actinomycetes</taxon>
        <taxon>Mycobacteriales</taxon>
        <taxon>Nocardiaceae</taxon>
        <taxon>Rhodococcus</taxon>
    </lineage>
</organism>
<dbReference type="Proteomes" id="UP001185737">
    <property type="component" value="Unassembled WGS sequence"/>
</dbReference>
<reference evidence="2 3" key="1">
    <citation type="submission" date="2023-10" db="EMBL/GenBank/DDBJ databases">
        <title>Development of a sustainable strategy for remediation of hydrocarbon-contaminated territories based on the waste exchange concept.</title>
        <authorList>
            <person name="Krivoruchko A."/>
        </authorList>
    </citation>
    <scope>NUCLEOTIDE SEQUENCE [LARGE SCALE GENOMIC DNA]</scope>
    <source>
        <strain evidence="2 3">IEGM 60</strain>
    </source>
</reference>
<sequence>MKRAIIAAARVTAALVSGLAVAAIIGSGTAHADPQACVIQRDAFSATATCHDTGAPAGREYALIVDCWGLHGIPNAFPFYAVGPFSQSTRSFVPTGQATGACGTNWGAPSLNVGVITNAHVEIYRQ</sequence>
<protein>
    <recommendedName>
        <fullName evidence="4">Secreted protein</fullName>
    </recommendedName>
</protein>